<accession>A0ABQ9TG49</accession>
<name>A0ABQ9TG49_SAGOE</name>
<dbReference type="EMBL" id="JASSZA010000023">
    <property type="protein sequence ID" value="KAK2083500.1"/>
    <property type="molecule type" value="Genomic_DNA"/>
</dbReference>
<gene>
    <name evidence="1" type="ORF">P7K49_038736</name>
</gene>
<keyword evidence="2" id="KW-1185">Reference proteome</keyword>
<proteinExistence type="predicted"/>
<comment type="caution">
    <text evidence="1">The sequence shown here is derived from an EMBL/GenBank/DDBJ whole genome shotgun (WGS) entry which is preliminary data.</text>
</comment>
<reference evidence="1 2" key="1">
    <citation type="submission" date="2023-05" db="EMBL/GenBank/DDBJ databases">
        <title>B98-5 Cell Line De Novo Hybrid Assembly: An Optical Mapping Approach.</title>
        <authorList>
            <person name="Kananen K."/>
            <person name="Auerbach J.A."/>
            <person name="Kautto E."/>
            <person name="Blachly J.S."/>
        </authorList>
    </citation>
    <scope>NUCLEOTIDE SEQUENCE [LARGE SCALE GENOMIC DNA]</scope>
    <source>
        <strain evidence="1">B95-8</strain>
        <tissue evidence="1">Cell line</tissue>
    </source>
</reference>
<organism evidence="1 2">
    <name type="scientific">Saguinus oedipus</name>
    <name type="common">Cotton-top tamarin</name>
    <name type="synonym">Oedipomidas oedipus</name>
    <dbReference type="NCBI Taxonomy" id="9490"/>
    <lineage>
        <taxon>Eukaryota</taxon>
        <taxon>Metazoa</taxon>
        <taxon>Chordata</taxon>
        <taxon>Craniata</taxon>
        <taxon>Vertebrata</taxon>
        <taxon>Euteleostomi</taxon>
        <taxon>Mammalia</taxon>
        <taxon>Eutheria</taxon>
        <taxon>Euarchontoglires</taxon>
        <taxon>Primates</taxon>
        <taxon>Haplorrhini</taxon>
        <taxon>Platyrrhini</taxon>
        <taxon>Cebidae</taxon>
        <taxon>Callitrichinae</taxon>
        <taxon>Saguinus</taxon>
    </lineage>
</organism>
<dbReference type="Proteomes" id="UP001266305">
    <property type="component" value="Unassembled WGS sequence"/>
</dbReference>
<sequence>MQSPFAAPGPQHGIAHPALAAQTGIGGAPALNPLQQNHLLTNRRPIGKIGYLYQGINAWESCEGSTDGYFSSKIDQFVTEAVYTKKD</sequence>
<evidence type="ECO:0000313" key="2">
    <source>
        <dbReference type="Proteomes" id="UP001266305"/>
    </source>
</evidence>
<evidence type="ECO:0000313" key="1">
    <source>
        <dbReference type="EMBL" id="KAK2083500.1"/>
    </source>
</evidence>
<protein>
    <submittedName>
        <fullName evidence="1">Uncharacterized protein</fullName>
    </submittedName>
</protein>